<evidence type="ECO:0000313" key="9">
    <source>
        <dbReference type="Proteomes" id="UP000315385"/>
    </source>
</evidence>
<dbReference type="HAMAP" id="MF_00291_A">
    <property type="entry name" value="Ribosomal_uS2_A"/>
    <property type="match status" value="1"/>
</dbReference>
<name>A0A544QKP1_9EURY</name>
<sequence>MSDNNTELEEQDDAEAADADAEEPVDDEPDATDAASEAAEEAEATEADGDADADDAAEVDAEAADEAADADADADDADAEADGDAADETAADAEDEEEEATPFDDDVMPDDEADLLIPVEDYLGAGVHIGTQQKTHDMERFIHRVRDDGLYVLDVSQTDQRIRTAADFLENYDPEQILVTSSRQYGRFPAEKFAEAIGARARTGRFIPGTLTNPDYAGYIEPDVLVVTDPIGDAQAVKEAITVGIPVIAMCDSNNQVSNVDLVVPTNNKGRRALSVVYWLLANETLDRRNAGTLYELEDFEDAL</sequence>
<dbReference type="Pfam" id="PF00318">
    <property type="entry name" value="Ribosomal_S2"/>
    <property type="match status" value="2"/>
</dbReference>
<dbReference type="InterPro" id="IPR001865">
    <property type="entry name" value="Ribosomal_uS2"/>
</dbReference>
<dbReference type="CDD" id="cd01425">
    <property type="entry name" value="RPS2"/>
    <property type="match status" value="1"/>
</dbReference>
<protein>
    <recommendedName>
        <fullName evidence="4 5">Small ribosomal subunit protein uS2</fullName>
    </recommendedName>
</protein>
<dbReference type="EMBL" id="SESI01000004">
    <property type="protein sequence ID" value="TQQ78924.1"/>
    <property type="molecule type" value="Genomic_DNA"/>
</dbReference>
<evidence type="ECO:0000256" key="5">
    <source>
        <dbReference type="HAMAP-Rule" id="MF_00291"/>
    </source>
</evidence>
<evidence type="ECO:0000256" key="4">
    <source>
        <dbReference type="ARBA" id="ARBA00035256"/>
    </source>
</evidence>
<dbReference type="RefSeq" id="WP_142444401.1">
    <property type="nucleotide sequence ID" value="NZ_SESI01000004.1"/>
</dbReference>
<dbReference type="InterPro" id="IPR023454">
    <property type="entry name" value="Ribosomal_uS2_arc"/>
</dbReference>
<dbReference type="PROSITE" id="PS00962">
    <property type="entry name" value="RIBOSOMAL_S2_1"/>
    <property type="match status" value="1"/>
</dbReference>
<feature type="compositionally biased region" description="Acidic residues" evidence="7">
    <location>
        <begin position="1"/>
        <end position="31"/>
    </location>
</feature>
<keyword evidence="2 5" id="KW-0689">Ribosomal protein</keyword>
<dbReference type="GO" id="GO:0006412">
    <property type="term" value="P:translation"/>
    <property type="evidence" value="ECO:0007669"/>
    <property type="project" value="UniProtKB-UniRule"/>
</dbReference>
<dbReference type="PROSITE" id="PS00963">
    <property type="entry name" value="RIBOSOMAL_S2_2"/>
    <property type="match status" value="1"/>
</dbReference>
<comment type="similarity">
    <text evidence="1 5 6">Belongs to the universal ribosomal protein uS2 family.</text>
</comment>
<dbReference type="InterPro" id="IPR005707">
    <property type="entry name" value="Ribosomal_uS2_euk/arc"/>
</dbReference>
<evidence type="ECO:0000256" key="7">
    <source>
        <dbReference type="SAM" id="MobiDB-lite"/>
    </source>
</evidence>
<dbReference type="Proteomes" id="UP000315385">
    <property type="component" value="Unassembled WGS sequence"/>
</dbReference>
<reference evidence="8 9" key="1">
    <citation type="submission" date="2019-02" db="EMBL/GenBank/DDBJ databases">
        <title>Halonotius sp. a new haloqrchaeon isolated from saline water.</title>
        <authorList>
            <person name="Duran-Viseras A."/>
            <person name="Sanchez-Porro C."/>
            <person name="Ventosa A."/>
        </authorList>
    </citation>
    <scope>NUCLEOTIDE SEQUENCE [LARGE SCALE GENOMIC DNA]</scope>
    <source>
        <strain evidence="8 9">F9-27</strain>
    </source>
</reference>
<dbReference type="PANTHER" id="PTHR11489">
    <property type="entry name" value="40S RIBOSOMAL PROTEIN SA"/>
    <property type="match status" value="1"/>
</dbReference>
<dbReference type="GO" id="GO:0003735">
    <property type="term" value="F:structural constituent of ribosome"/>
    <property type="evidence" value="ECO:0007669"/>
    <property type="project" value="InterPro"/>
</dbReference>
<dbReference type="FunFam" id="3.40.50.10490:FF:000030">
    <property type="entry name" value="30S ribosomal protein S2"/>
    <property type="match status" value="1"/>
</dbReference>
<feature type="region of interest" description="Disordered" evidence="7">
    <location>
        <begin position="1"/>
        <end position="110"/>
    </location>
</feature>
<dbReference type="NCBIfam" id="TIGR01012">
    <property type="entry name" value="uS2_euk_arch"/>
    <property type="match status" value="1"/>
</dbReference>
<accession>A0A544QKP1</accession>
<dbReference type="AlphaFoldDB" id="A0A544QKP1"/>
<dbReference type="InterPro" id="IPR018130">
    <property type="entry name" value="Ribosomal_uS2_CS"/>
</dbReference>
<gene>
    <name evidence="5" type="primary">rps2</name>
    <name evidence="8" type="ORF">EWF95_12380</name>
</gene>
<feature type="compositionally biased region" description="Acidic residues" evidence="7">
    <location>
        <begin position="38"/>
        <end position="110"/>
    </location>
</feature>
<evidence type="ECO:0000256" key="6">
    <source>
        <dbReference type="RuleBase" id="RU003631"/>
    </source>
</evidence>
<dbReference type="Gene3D" id="3.40.50.10490">
    <property type="entry name" value="Glucose-6-phosphate isomerase like protein, domain 1"/>
    <property type="match status" value="1"/>
</dbReference>
<proteinExistence type="inferred from homology"/>
<evidence type="ECO:0000256" key="1">
    <source>
        <dbReference type="ARBA" id="ARBA00006242"/>
    </source>
</evidence>
<dbReference type="SUPFAM" id="SSF52313">
    <property type="entry name" value="Ribosomal protein S2"/>
    <property type="match status" value="1"/>
</dbReference>
<dbReference type="GO" id="GO:0015935">
    <property type="term" value="C:small ribosomal subunit"/>
    <property type="evidence" value="ECO:0007669"/>
    <property type="project" value="InterPro"/>
</dbReference>
<dbReference type="InterPro" id="IPR023591">
    <property type="entry name" value="Ribosomal_uS2_flav_dom_sf"/>
</dbReference>
<dbReference type="PRINTS" id="PR00395">
    <property type="entry name" value="RIBOSOMALS2"/>
</dbReference>
<comment type="caution">
    <text evidence="8">The sequence shown here is derived from an EMBL/GenBank/DDBJ whole genome shotgun (WGS) entry which is preliminary data.</text>
</comment>
<keyword evidence="3 5" id="KW-0687">Ribonucleoprotein</keyword>
<organism evidence="8 9">
    <name type="scientific">Halonotius roseus</name>
    <dbReference type="NCBI Taxonomy" id="2511997"/>
    <lineage>
        <taxon>Archaea</taxon>
        <taxon>Methanobacteriati</taxon>
        <taxon>Methanobacteriota</taxon>
        <taxon>Stenosarchaea group</taxon>
        <taxon>Halobacteria</taxon>
        <taxon>Halobacteriales</taxon>
        <taxon>Haloferacaceae</taxon>
        <taxon>Halonotius</taxon>
    </lineage>
</organism>
<evidence type="ECO:0000256" key="2">
    <source>
        <dbReference type="ARBA" id="ARBA00022980"/>
    </source>
</evidence>
<evidence type="ECO:0000313" key="8">
    <source>
        <dbReference type="EMBL" id="TQQ78924.1"/>
    </source>
</evidence>
<evidence type="ECO:0000256" key="3">
    <source>
        <dbReference type="ARBA" id="ARBA00023274"/>
    </source>
</evidence>
<keyword evidence="9" id="KW-1185">Reference proteome</keyword>
<dbReference type="OrthoDB" id="371797at2157"/>